<sequence length="229" mass="26141">MKFFILRVLLVSVLIFLFFAQMSGITVIAENSPIKGSVTEYMKNPEKFEGNDIESVPNKTESERSNQLDIGILDVLKMVAALIFVIALLYLILRFINKKSQSYQQNRVVQNFGGTPLGGNRSIQIVKVGSRLLVLGVGEDIRLLKEITDDKELEDYIRQYNEQHTQNSQHVDVITKWLKRKKEGFTKLSASSEQPFHLILKGELGEMRKNRKTVLDELELGKKGKNKDE</sequence>
<dbReference type="Pfam" id="PF04347">
    <property type="entry name" value="FliO"/>
    <property type="match status" value="1"/>
</dbReference>
<evidence type="ECO:0000313" key="8">
    <source>
        <dbReference type="Proteomes" id="UP000676456"/>
    </source>
</evidence>
<accession>A0A942ULU6</accession>
<evidence type="ECO:0000256" key="6">
    <source>
        <dbReference type="SAM" id="Phobius"/>
    </source>
</evidence>
<dbReference type="AlphaFoldDB" id="A0A942ULU6"/>
<dbReference type="GO" id="GO:0044781">
    <property type="term" value="P:bacterial-type flagellum organization"/>
    <property type="evidence" value="ECO:0007669"/>
    <property type="project" value="InterPro"/>
</dbReference>
<dbReference type="Proteomes" id="UP000676456">
    <property type="component" value="Unassembled WGS sequence"/>
</dbReference>
<keyword evidence="7" id="KW-0282">Flagellum</keyword>
<proteinExistence type="predicted"/>
<evidence type="ECO:0000256" key="5">
    <source>
        <dbReference type="ARBA" id="ARBA00023136"/>
    </source>
</evidence>
<evidence type="ECO:0000256" key="3">
    <source>
        <dbReference type="ARBA" id="ARBA00022692"/>
    </source>
</evidence>
<dbReference type="GO" id="GO:0016020">
    <property type="term" value="C:membrane"/>
    <property type="evidence" value="ECO:0007669"/>
    <property type="project" value="InterPro"/>
</dbReference>
<name>A0A942ULU6_9BACI</name>
<keyword evidence="4 6" id="KW-1133">Transmembrane helix</keyword>
<keyword evidence="7" id="KW-0966">Cell projection</keyword>
<keyword evidence="2" id="KW-1003">Cell membrane</keyword>
<evidence type="ECO:0000256" key="2">
    <source>
        <dbReference type="ARBA" id="ARBA00022475"/>
    </source>
</evidence>
<reference evidence="7 8" key="1">
    <citation type="submission" date="2021-05" db="EMBL/GenBank/DDBJ databases">
        <title>Novel Bacillus species.</title>
        <authorList>
            <person name="Liu G."/>
        </authorList>
    </citation>
    <scope>NUCLEOTIDE SEQUENCE [LARGE SCALE GENOMIC DNA]</scope>
    <source>
        <strain evidence="7 8">FJAT-49682</strain>
    </source>
</reference>
<keyword evidence="5 6" id="KW-0472">Membrane</keyword>
<gene>
    <name evidence="7" type="ORF">KHA91_02570</name>
</gene>
<keyword evidence="3 6" id="KW-0812">Transmembrane</keyword>
<evidence type="ECO:0000313" key="7">
    <source>
        <dbReference type="EMBL" id="MBS4221642.1"/>
    </source>
</evidence>
<protein>
    <submittedName>
        <fullName evidence="7">Flagellar biosynthetic protein FliO</fullName>
    </submittedName>
</protein>
<keyword evidence="8" id="KW-1185">Reference proteome</keyword>
<dbReference type="InterPro" id="IPR022781">
    <property type="entry name" value="Flagellar_biosynth_FliO"/>
</dbReference>
<comment type="caution">
    <text evidence="7">The sequence shown here is derived from an EMBL/GenBank/DDBJ whole genome shotgun (WGS) entry which is preliminary data.</text>
</comment>
<dbReference type="RefSeq" id="WP_213096650.1">
    <property type="nucleotide sequence ID" value="NZ_JAGYPN010000001.1"/>
</dbReference>
<dbReference type="EMBL" id="JAGYPN010000001">
    <property type="protein sequence ID" value="MBS4221642.1"/>
    <property type="molecule type" value="Genomic_DNA"/>
</dbReference>
<organism evidence="7 8">
    <name type="scientific">Lederbergia citrea</name>
    <dbReference type="NCBI Taxonomy" id="2833581"/>
    <lineage>
        <taxon>Bacteria</taxon>
        <taxon>Bacillati</taxon>
        <taxon>Bacillota</taxon>
        <taxon>Bacilli</taxon>
        <taxon>Bacillales</taxon>
        <taxon>Bacillaceae</taxon>
        <taxon>Lederbergia</taxon>
    </lineage>
</organism>
<feature type="transmembrane region" description="Helical" evidence="6">
    <location>
        <begin position="75"/>
        <end position="93"/>
    </location>
</feature>
<evidence type="ECO:0000256" key="1">
    <source>
        <dbReference type="ARBA" id="ARBA00004236"/>
    </source>
</evidence>
<keyword evidence="7" id="KW-0969">Cilium</keyword>
<evidence type="ECO:0000256" key="4">
    <source>
        <dbReference type="ARBA" id="ARBA00022989"/>
    </source>
</evidence>
<comment type="subcellular location">
    <subcellularLocation>
        <location evidence="1">Cell membrane</location>
    </subcellularLocation>
</comment>